<reference evidence="4" key="1">
    <citation type="journal article" date="2019" name="Int. J. Syst. Evol. Microbiol.">
        <title>The Global Catalogue of Microorganisms (GCM) 10K type strain sequencing project: providing services to taxonomists for standard genome sequencing and annotation.</title>
        <authorList>
            <consortium name="The Broad Institute Genomics Platform"/>
            <consortium name="The Broad Institute Genome Sequencing Center for Infectious Disease"/>
            <person name="Wu L."/>
            <person name="Ma J."/>
        </authorList>
    </citation>
    <scope>NUCLEOTIDE SEQUENCE [LARGE SCALE GENOMIC DNA]</scope>
    <source>
        <strain evidence="4">JCM 17809</strain>
    </source>
</reference>
<evidence type="ECO:0008006" key="5">
    <source>
        <dbReference type="Google" id="ProtNLM"/>
    </source>
</evidence>
<dbReference type="Pfam" id="PF01903">
    <property type="entry name" value="CbiX"/>
    <property type="match status" value="2"/>
</dbReference>
<comment type="caution">
    <text evidence="3">The sequence shown here is derived from an EMBL/GenBank/DDBJ whole genome shotgun (WGS) entry which is preliminary data.</text>
</comment>
<dbReference type="CDD" id="cd03416">
    <property type="entry name" value="CbiX_SirB_N"/>
    <property type="match status" value="1"/>
</dbReference>
<evidence type="ECO:0000256" key="1">
    <source>
        <dbReference type="ARBA" id="ARBA00022723"/>
    </source>
</evidence>
<name>A0ABP8KDA4_9MICO</name>
<organism evidence="3 4">
    <name type="scientific">Fodinibacter luteus</name>
    <dbReference type="NCBI Taxonomy" id="552064"/>
    <lineage>
        <taxon>Bacteria</taxon>
        <taxon>Bacillati</taxon>
        <taxon>Actinomycetota</taxon>
        <taxon>Actinomycetes</taxon>
        <taxon>Micrococcales</taxon>
        <taxon>Intrasporangiaceae</taxon>
        <taxon>Fodinibacter (ex Wang et al. 2009)</taxon>
    </lineage>
</organism>
<dbReference type="RefSeq" id="WP_345204421.1">
    <property type="nucleotide sequence ID" value="NZ_BAABGM010000010.1"/>
</dbReference>
<keyword evidence="2" id="KW-0456">Lyase</keyword>
<dbReference type="PANTHER" id="PTHR33542:SF5">
    <property type="entry name" value="FERROCHELATASE CHE1"/>
    <property type="match status" value="1"/>
</dbReference>
<keyword evidence="4" id="KW-1185">Reference proteome</keyword>
<dbReference type="Gene3D" id="3.40.50.1400">
    <property type="match status" value="2"/>
</dbReference>
<dbReference type="InterPro" id="IPR002762">
    <property type="entry name" value="CbiX-like"/>
</dbReference>
<sequence length="229" mass="23028">MTASLVVCGHGTRDPRGRETVRAVLAAVAARCPDVPVLEAYVDVHGPEVAEVVAGLPAGEPVAGVVVPLLLAGGYHVHVDVAEAVAARPDVRATPALGPDERLVDVVLDRLREAGAAPGSSLVLAPAGSSDARAQADSAAAAQLLAVRWDGPVTLGFAAGPAPSVADAVRSARAAAGGAPVVVASYLLAPGFFQRRLEEAGADLVSGPLAPDERIVDVVVDRYRAALAG</sequence>
<accession>A0ABP8KDA4</accession>
<dbReference type="EMBL" id="BAABGM010000010">
    <property type="protein sequence ID" value="GAA4404043.1"/>
    <property type="molecule type" value="Genomic_DNA"/>
</dbReference>
<gene>
    <name evidence="3" type="ORF">GCM10023168_16180</name>
</gene>
<evidence type="ECO:0000313" key="4">
    <source>
        <dbReference type="Proteomes" id="UP001500945"/>
    </source>
</evidence>
<dbReference type="PANTHER" id="PTHR33542">
    <property type="entry name" value="SIROHYDROCHLORIN FERROCHELATASE, CHLOROPLASTIC"/>
    <property type="match status" value="1"/>
</dbReference>
<evidence type="ECO:0000313" key="3">
    <source>
        <dbReference type="EMBL" id="GAA4404043.1"/>
    </source>
</evidence>
<dbReference type="Proteomes" id="UP001500945">
    <property type="component" value="Unassembled WGS sequence"/>
</dbReference>
<proteinExistence type="predicted"/>
<dbReference type="InterPro" id="IPR050963">
    <property type="entry name" value="Sirohydro_Cobaltochel/CbiX"/>
</dbReference>
<evidence type="ECO:0000256" key="2">
    <source>
        <dbReference type="ARBA" id="ARBA00023239"/>
    </source>
</evidence>
<keyword evidence="1" id="KW-0479">Metal-binding</keyword>
<dbReference type="SUPFAM" id="SSF53800">
    <property type="entry name" value="Chelatase"/>
    <property type="match status" value="1"/>
</dbReference>
<protein>
    <recommendedName>
        <fullName evidence="5">Sirohydrochlorin ferrochelatase</fullName>
    </recommendedName>
</protein>